<evidence type="ECO:0000256" key="4">
    <source>
        <dbReference type="ARBA" id="ARBA00022679"/>
    </source>
</evidence>
<comment type="catalytic activity">
    <reaction evidence="9">
        <text>N-terminal S-1,2-diacyl-sn-glyceryl-L-cysteinyl-[lipoprotein] + a glycerophospholipid = N-acyl-S-1,2-diacyl-sn-glyceryl-L-cysteinyl-[lipoprotein] + a 2-acyl-sn-glycero-3-phospholipid + H(+)</text>
        <dbReference type="Rhea" id="RHEA:48228"/>
        <dbReference type="Rhea" id="RHEA-COMP:14681"/>
        <dbReference type="Rhea" id="RHEA-COMP:14684"/>
        <dbReference type="ChEBI" id="CHEBI:15378"/>
        <dbReference type="ChEBI" id="CHEBI:136912"/>
        <dbReference type="ChEBI" id="CHEBI:140656"/>
        <dbReference type="ChEBI" id="CHEBI:140657"/>
        <dbReference type="ChEBI" id="CHEBI:140660"/>
        <dbReference type="EC" id="2.3.1.269"/>
    </reaction>
</comment>
<dbReference type="Pfam" id="PF00795">
    <property type="entry name" value="CN_hydrolase"/>
    <property type="match status" value="1"/>
</dbReference>
<keyword evidence="11" id="KW-0449">Lipoprotein</keyword>
<keyword evidence="5 9" id="KW-0812">Transmembrane</keyword>
<comment type="function">
    <text evidence="9">Catalyzes the phospholipid dependent N-acylation of the N-terminal cysteine of apolipoprotein, the last step in lipoprotein maturation.</text>
</comment>
<evidence type="ECO:0000256" key="8">
    <source>
        <dbReference type="ARBA" id="ARBA00023315"/>
    </source>
</evidence>
<keyword evidence="8 9" id="KW-0012">Acyltransferase</keyword>
<name>A1AQM5_PELPD</name>
<organism evidence="11 12">
    <name type="scientific">Pelobacter propionicus (strain DSM 2379 / NBRC 103807 / OttBd1)</name>
    <dbReference type="NCBI Taxonomy" id="338966"/>
    <lineage>
        <taxon>Bacteria</taxon>
        <taxon>Pseudomonadati</taxon>
        <taxon>Thermodesulfobacteriota</taxon>
        <taxon>Desulfuromonadia</taxon>
        <taxon>Desulfuromonadales</taxon>
        <taxon>Desulfuromonadaceae</taxon>
        <taxon>Pelobacter</taxon>
    </lineage>
</organism>
<evidence type="ECO:0000256" key="3">
    <source>
        <dbReference type="ARBA" id="ARBA00022475"/>
    </source>
</evidence>
<dbReference type="eggNOG" id="COG0815">
    <property type="taxonomic scope" value="Bacteria"/>
</dbReference>
<evidence type="ECO:0000256" key="2">
    <source>
        <dbReference type="ARBA" id="ARBA00010065"/>
    </source>
</evidence>
<dbReference type="OrthoDB" id="9804277at2"/>
<dbReference type="InterPro" id="IPR045378">
    <property type="entry name" value="LNT_N"/>
</dbReference>
<evidence type="ECO:0000256" key="9">
    <source>
        <dbReference type="HAMAP-Rule" id="MF_01148"/>
    </source>
</evidence>
<dbReference type="Proteomes" id="UP000006732">
    <property type="component" value="Chromosome"/>
</dbReference>
<feature type="transmembrane region" description="Helical" evidence="9">
    <location>
        <begin position="95"/>
        <end position="116"/>
    </location>
</feature>
<evidence type="ECO:0000256" key="5">
    <source>
        <dbReference type="ARBA" id="ARBA00022692"/>
    </source>
</evidence>
<sequence length="516" mass="56684">MNAGSLYTHAAAIFDRPGRLAIASGVLIALSFPSTGFSFLAWLALIPLLIALEGASLGTAFRVGFTCGFSAYVIILYWINIVITRYGHLPWVTSIPLYLMLAAWLALFYGFATLVARHGELGGFKSAFTLPVAWVAGDFVRSFLLTGFPWAMLGHSQYRTLPLIQIADITGVYGITLLIVLANVVFYRVLRAVWGKAAPYPVKSALVLFITLIAALYYGFERLNVAEEQTDRTIKVALIQGNIPQDVKWSPAFRDSTLAAYERLTREAARESLDLVVWPESAVPFFFQDHPQEAERIRELARELGSHLLLGSPAHETRNDRITFLNSAFVVSPRGETIARGDKLHLVPFGEYVPLGGIFPFINKIVVGIGDFSAGEHATPLPVGSTRAGLLVCYEAIFPELAREYVRNGARILVNITNDAWFGNSSAPYQHLSIAAFRAVETRTPLIRAANTGITAIIDRNGHIRTMTPLFREAFSSGEITPGKGDSILVRIGDAAAWLCTILTAGILLISWRRRT</sequence>
<evidence type="ECO:0000313" key="11">
    <source>
        <dbReference type="EMBL" id="ABK99645.1"/>
    </source>
</evidence>
<keyword evidence="6 9" id="KW-1133">Transmembrane helix</keyword>
<dbReference type="STRING" id="338966.Ppro_2037"/>
<gene>
    <name evidence="9" type="primary">lnt</name>
    <name evidence="11" type="ordered locus">Ppro_2037</name>
</gene>
<dbReference type="HAMAP" id="MF_01148">
    <property type="entry name" value="Lnt"/>
    <property type="match status" value="1"/>
</dbReference>
<dbReference type="CDD" id="cd07571">
    <property type="entry name" value="ALP_N-acyl_transferase"/>
    <property type="match status" value="1"/>
</dbReference>
<dbReference type="UniPathway" id="UPA00666"/>
<dbReference type="GO" id="GO:0042158">
    <property type="term" value="P:lipoprotein biosynthetic process"/>
    <property type="evidence" value="ECO:0007669"/>
    <property type="project" value="UniProtKB-UniRule"/>
</dbReference>
<dbReference type="Gene3D" id="3.60.110.10">
    <property type="entry name" value="Carbon-nitrogen hydrolase"/>
    <property type="match status" value="1"/>
</dbReference>
<feature type="transmembrane region" description="Helical" evidence="9">
    <location>
        <begin position="63"/>
        <end position="83"/>
    </location>
</feature>
<feature type="transmembrane region" description="Helical" evidence="9">
    <location>
        <begin position="20"/>
        <end position="51"/>
    </location>
</feature>
<comment type="subcellular location">
    <subcellularLocation>
        <location evidence="9">Cell inner membrane</location>
        <topology evidence="9">Multi-pass membrane protein</topology>
    </subcellularLocation>
    <subcellularLocation>
        <location evidence="1">Cell membrane</location>
        <topology evidence="1">Multi-pass membrane protein</topology>
    </subcellularLocation>
</comment>
<dbReference type="PROSITE" id="PS50263">
    <property type="entry name" value="CN_HYDROLASE"/>
    <property type="match status" value="1"/>
</dbReference>
<dbReference type="GO" id="GO:0016410">
    <property type="term" value="F:N-acyltransferase activity"/>
    <property type="evidence" value="ECO:0007669"/>
    <property type="project" value="UniProtKB-UniRule"/>
</dbReference>
<evidence type="ECO:0000313" key="12">
    <source>
        <dbReference type="Proteomes" id="UP000006732"/>
    </source>
</evidence>
<keyword evidence="7 9" id="KW-0472">Membrane</keyword>
<dbReference type="InterPro" id="IPR004563">
    <property type="entry name" value="Apolipo_AcylTrfase"/>
</dbReference>
<keyword evidence="9" id="KW-0997">Cell inner membrane</keyword>
<evidence type="ECO:0000259" key="10">
    <source>
        <dbReference type="PROSITE" id="PS50263"/>
    </source>
</evidence>
<comment type="pathway">
    <text evidence="9">Protein modification; lipoprotein biosynthesis (N-acyl transfer).</text>
</comment>
<dbReference type="RefSeq" id="WP_011735911.1">
    <property type="nucleotide sequence ID" value="NC_008609.1"/>
</dbReference>
<evidence type="ECO:0000256" key="7">
    <source>
        <dbReference type="ARBA" id="ARBA00023136"/>
    </source>
</evidence>
<proteinExistence type="inferred from homology"/>
<dbReference type="EC" id="2.3.1.269" evidence="9"/>
<reference evidence="11 12" key="1">
    <citation type="submission" date="2006-10" db="EMBL/GenBank/DDBJ databases">
        <title>Complete sequence of chromosome of Pelobacter propionicus DSM 2379.</title>
        <authorList>
            <consortium name="US DOE Joint Genome Institute"/>
            <person name="Copeland A."/>
            <person name="Lucas S."/>
            <person name="Lapidus A."/>
            <person name="Barry K."/>
            <person name="Detter J.C."/>
            <person name="Glavina del Rio T."/>
            <person name="Hammon N."/>
            <person name="Israni S."/>
            <person name="Dalin E."/>
            <person name="Tice H."/>
            <person name="Pitluck S."/>
            <person name="Saunders E."/>
            <person name="Brettin T."/>
            <person name="Bruce D."/>
            <person name="Han C."/>
            <person name="Tapia R."/>
            <person name="Schmutz J."/>
            <person name="Larimer F."/>
            <person name="Land M."/>
            <person name="Hauser L."/>
            <person name="Kyrpides N."/>
            <person name="Kim E."/>
            <person name="Lovley D."/>
            <person name="Richardson P."/>
        </authorList>
    </citation>
    <scope>NUCLEOTIDE SEQUENCE [LARGE SCALE GENOMIC DNA]</scope>
    <source>
        <strain evidence="12">DSM 2379 / NBRC 103807 / OttBd1</strain>
    </source>
</reference>
<evidence type="ECO:0000256" key="1">
    <source>
        <dbReference type="ARBA" id="ARBA00004651"/>
    </source>
</evidence>
<feature type="domain" description="CN hydrolase" evidence="10">
    <location>
        <begin position="239"/>
        <end position="482"/>
    </location>
</feature>
<feature type="transmembrane region" description="Helical" evidence="9">
    <location>
        <begin position="202"/>
        <end position="220"/>
    </location>
</feature>
<feature type="transmembrane region" description="Helical" evidence="9">
    <location>
        <begin position="495"/>
        <end position="512"/>
    </location>
</feature>
<feature type="transmembrane region" description="Helical" evidence="9">
    <location>
        <begin position="171"/>
        <end position="190"/>
    </location>
</feature>
<dbReference type="PANTHER" id="PTHR38686:SF1">
    <property type="entry name" value="APOLIPOPROTEIN N-ACYLTRANSFERASE"/>
    <property type="match status" value="1"/>
</dbReference>
<evidence type="ECO:0000256" key="6">
    <source>
        <dbReference type="ARBA" id="ARBA00022989"/>
    </source>
</evidence>
<comment type="similarity">
    <text evidence="2 9">Belongs to the CN hydrolase family. Apolipoprotein N-acyltransferase subfamily.</text>
</comment>
<keyword evidence="3 9" id="KW-1003">Cell membrane</keyword>
<dbReference type="HOGENOM" id="CLU_019563_1_2_7"/>
<dbReference type="Pfam" id="PF20154">
    <property type="entry name" value="LNT_N"/>
    <property type="match status" value="1"/>
</dbReference>
<dbReference type="InterPro" id="IPR003010">
    <property type="entry name" value="C-N_Hydrolase"/>
</dbReference>
<accession>A1AQM5</accession>
<keyword evidence="4 9" id="KW-0808">Transferase</keyword>
<dbReference type="KEGG" id="ppd:Ppro_2037"/>
<dbReference type="InterPro" id="IPR036526">
    <property type="entry name" value="C-N_Hydrolase_sf"/>
</dbReference>
<dbReference type="AlphaFoldDB" id="A1AQM5"/>
<dbReference type="NCBIfam" id="TIGR00546">
    <property type="entry name" value="lnt"/>
    <property type="match status" value="1"/>
</dbReference>
<dbReference type="EMBL" id="CP000482">
    <property type="protein sequence ID" value="ABK99645.1"/>
    <property type="molecule type" value="Genomic_DNA"/>
</dbReference>
<keyword evidence="12" id="KW-1185">Reference proteome</keyword>
<dbReference type="PANTHER" id="PTHR38686">
    <property type="entry name" value="APOLIPOPROTEIN N-ACYLTRANSFERASE"/>
    <property type="match status" value="1"/>
</dbReference>
<dbReference type="GO" id="GO:0005886">
    <property type="term" value="C:plasma membrane"/>
    <property type="evidence" value="ECO:0007669"/>
    <property type="project" value="UniProtKB-SubCell"/>
</dbReference>
<protein>
    <recommendedName>
        <fullName evidence="9">Apolipoprotein N-acyltransferase</fullName>
        <shortName evidence="9">ALP N-acyltransferase</shortName>
        <ecNumber evidence="9">2.3.1.269</ecNumber>
    </recommendedName>
</protein>
<dbReference type="SUPFAM" id="SSF56317">
    <property type="entry name" value="Carbon-nitrogen hydrolase"/>
    <property type="match status" value="1"/>
</dbReference>